<dbReference type="AlphaFoldDB" id="A0A2H3DF25"/>
<dbReference type="EMBL" id="KZ293655">
    <property type="protein sequence ID" value="PBK93819.1"/>
    <property type="molecule type" value="Genomic_DNA"/>
</dbReference>
<gene>
    <name evidence="2" type="ORF">ARMGADRAFT_1079320</name>
</gene>
<organism evidence="2 3">
    <name type="scientific">Armillaria gallica</name>
    <name type="common">Bulbous honey fungus</name>
    <name type="synonym">Armillaria bulbosa</name>
    <dbReference type="NCBI Taxonomy" id="47427"/>
    <lineage>
        <taxon>Eukaryota</taxon>
        <taxon>Fungi</taxon>
        <taxon>Dikarya</taxon>
        <taxon>Basidiomycota</taxon>
        <taxon>Agaricomycotina</taxon>
        <taxon>Agaricomycetes</taxon>
        <taxon>Agaricomycetidae</taxon>
        <taxon>Agaricales</taxon>
        <taxon>Marasmiineae</taxon>
        <taxon>Physalacriaceae</taxon>
        <taxon>Armillaria</taxon>
    </lineage>
</organism>
<protein>
    <submittedName>
        <fullName evidence="2">Uncharacterized protein</fullName>
    </submittedName>
</protein>
<name>A0A2H3DF25_ARMGA</name>
<keyword evidence="3" id="KW-1185">Reference proteome</keyword>
<dbReference type="Proteomes" id="UP000217790">
    <property type="component" value="Unassembled WGS sequence"/>
</dbReference>
<reference evidence="3" key="1">
    <citation type="journal article" date="2017" name="Nat. Ecol. Evol.">
        <title>Genome expansion and lineage-specific genetic innovations in the forest pathogenic fungi Armillaria.</title>
        <authorList>
            <person name="Sipos G."/>
            <person name="Prasanna A.N."/>
            <person name="Walter M.C."/>
            <person name="O'Connor E."/>
            <person name="Balint B."/>
            <person name="Krizsan K."/>
            <person name="Kiss B."/>
            <person name="Hess J."/>
            <person name="Varga T."/>
            <person name="Slot J."/>
            <person name="Riley R."/>
            <person name="Boka B."/>
            <person name="Rigling D."/>
            <person name="Barry K."/>
            <person name="Lee J."/>
            <person name="Mihaltcheva S."/>
            <person name="LaButti K."/>
            <person name="Lipzen A."/>
            <person name="Waldron R."/>
            <person name="Moloney N.M."/>
            <person name="Sperisen C."/>
            <person name="Kredics L."/>
            <person name="Vagvoelgyi C."/>
            <person name="Patrignani A."/>
            <person name="Fitzpatrick D."/>
            <person name="Nagy I."/>
            <person name="Doyle S."/>
            <person name="Anderson J.B."/>
            <person name="Grigoriev I.V."/>
            <person name="Gueldener U."/>
            <person name="Muensterkoetter M."/>
            <person name="Nagy L.G."/>
        </authorList>
    </citation>
    <scope>NUCLEOTIDE SEQUENCE [LARGE SCALE GENOMIC DNA]</scope>
    <source>
        <strain evidence="3">Ar21-2</strain>
    </source>
</reference>
<evidence type="ECO:0000256" key="1">
    <source>
        <dbReference type="SAM" id="MobiDB-lite"/>
    </source>
</evidence>
<evidence type="ECO:0000313" key="2">
    <source>
        <dbReference type="EMBL" id="PBK93819.1"/>
    </source>
</evidence>
<feature type="compositionally biased region" description="Polar residues" evidence="1">
    <location>
        <begin position="218"/>
        <end position="229"/>
    </location>
</feature>
<sequence>MSALTLSAVIAKRLHSDISDIEIVQPADDSESMDSSPEGLPFDSDDETDFPLNTMRPVEDTEAPTLDDDTSLLQDGDLTGEFVILSSSPVFQGIPMEVEVEISDQKEDTMNFGAMLAALRRGDELSDTAPGLPQVERKLNVQHNTPSPRVTSDSGRGLAVYGLVDLQHSFRQLVGQLGTSEPTLKVTGTGDIQNREEDVPLSSFMEEDITIRPASHTARGNSLSRSPPTQDFDVSGDTGDDIQTDTRGPPHQHHDAVPVMMEFNVMVSFGRPDGRVDACVERNMTHIDAGEPLNLRLTFKSLLDCCRRGSNPTGRLVNSLLAQEIRYVVATNTRPMTLSQVGKDPLAQLSYREIGTLEDVINGWSGETPATQCIPCPEKDIVDGDAERRLPWFMLYIVPASWNILESTTVQATVAESANADSLQINHPSSPLNVNHGSSTHDGNHIHSVPTIIRPIEPIEWARWDSMFIIMIDLLEKLGTTPWNGCYKRFAAVKASIAITFNLGYIRYGRGFNQSLKPVQEWMIARLSNRNVLYLRIEVSTFQNWVSLLWSGLDGIFRRLAEKEMNQGLQHGEKLLYDNVQFWYTFPLEDTIDGRYEPTASDMLVLSSSLTYERVSELIVTQRHIGLLRAIVN</sequence>
<evidence type="ECO:0000313" key="3">
    <source>
        <dbReference type="Proteomes" id="UP000217790"/>
    </source>
</evidence>
<dbReference type="InParanoid" id="A0A2H3DF25"/>
<proteinExistence type="predicted"/>
<feature type="region of interest" description="Disordered" evidence="1">
    <location>
        <begin position="213"/>
        <end position="254"/>
    </location>
</feature>
<accession>A0A2H3DF25</accession>
<feature type="region of interest" description="Disordered" evidence="1">
    <location>
        <begin position="25"/>
        <end position="49"/>
    </location>
</feature>